<dbReference type="InterPro" id="IPR036259">
    <property type="entry name" value="MFS_trans_sf"/>
</dbReference>
<dbReference type="PANTHER" id="PTHR11360">
    <property type="entry name" value="MONOCARBOXYLATE TRANSPORTER"/>
    <property type="match status" value="1"/>
</dbReference>
<sequence length="667" mass="72698">MFTTFPRTPVHDSFPRTPTSATKDVYGRNTPNKDAFSRSPALDSFPARYSPAKDAFSRTPTKDTFHEAFRPRSPASPNLKREHRIARIYTPSSPTLPARPETAHTQPERPAPVLSLPGLPPRELPKSVLPPPKRKFGEKLIKHGRSWLAQIRPPWSKSSDPEDISVIPPVIPPVTPRSPEFINETTLARTPKSAKYAADEEANISKSAKLSENKGYGFGQGVQPADDEYYCDPPPLYKKHPPEGGLKGWIAVAGAFLIQFCTIGFIFTWNVFEDYYNHVYLTDQNPIAVRFIGSVQLFFAFLLSVVAGKLMDSGYFRYVIHGGSVLYIVSLALLSFIGEEQLGAILACQSIGMGIGIGLVFVPTAIVPLYYFKRRKGLAMGIVISGGSLGGMIFPAVLRALLPSRGFRGAVLITACVVLGFLAVGNGLSTYSAPPKQEKPAYPLPRIDLAKYSKEMGYLFAAGGVFLTMLIIYFPVMYLNLLGLEKGVDANTAFNTIIILSLSGIFGRVGFGFASDFVGPFNLMIPISGFLALMMFTTCTIQGPKSLGAYAFFYGFFAGGWFSLMITALSSLALRKTEAGTRVGLVLSASSIAMLVSLLLQDGILTPNHVWAIPSAVGGVLISGVTALMYLSRMSIASKKQESTRRRLPMLKDMAFLKATNIKVQIL</sequence>
<dbReference type="AlphaFoldDB" id="A0A8H4QG03"/>
<feature type="transmembrane region" description="Helical" evidence="4">
    <location>
        <begin position="378"/>
        <end position="398"/>
    </location>
</feature>
<feature type="transmembrane region" description="Helical" evidence="4">
    <location>
        <begin position="585"/>
        <end position="605"/>
    </location>
</feature>
<dbReference type="Gene3D" id="1.20.1250.20">
    <property type="entry name" value="MFS general substrate transporter like domains"/>
    <property type="match status" value="2"/>
</dbReference>
<dbReference type="GO" id="GO:0022857">
    <property type="term" value="F:transmembrane transporter activity"/>
    <property type="evidence" value="ECO:0007669"/>
    <property type="project" value="InterPro"/>
</dbReference>
<feature type="transmembrane region" description="Helical" evidence="4">
    <location>
        <begin position="344"/>
        <end position="371"/>
    </location>
</feature>
<keyword evidence="4" id="KW-0472">Membrane</keyword>
<feature type="transmembrane region" description="Helical" evidence="4">
    <location>
        <begin position="523"/>
        <end position="543"/>
    </location>
</feature>
<keyword evidence="4" id="KW-0812">Transmembrane</keyword>
<organism evidence="5 6">
    <name type="scientific">Agrocybe pediades</name>
    <dbReference type="NCBI Taxonomy" id="84607"/>
    <lineage>
        <taxon>Eukaryota</taxon>
        <taxon>Fungi</taxon>
        <taxon>Dikarya</taxon>
        <taxon>Basidiomycota</taxon>
        <taxon>Agaricomycotina</taxon>
        <taxon>Agaricomycetes</taxon>
        <taxon>Agaricomycetidae</taxon>
        <taxon>Agaricales</taxon>
        <taxon>Agaricineae</taxon>
        <taxon>Strophariaceae</taxon>
        <taxon>Agrocybe</taxon>
    </lineage>
</organism>
<comment type="subcellular location">
    <subcellularLocation>
        <location evidence="1">Membrane</location>
        <topology evidence="1">Multi-pass membrane protein</topology>
    </subcellularLocation>
</comment>
<dbReference type="GO" id="GO:0016020">
    <property type="term" value="C:membrane"/>
    <property type="evidence" value="ECO:0007669"/>
    <property type="project" value="UniProtKB-SubCell"/>
</dbReference>
<dbReference type="EMBL" id="JAACJL010000059">
    <property type="protein sequence ID" value="KAF4610284.1"/>
    <property type="molecule type" value="Genomic_DNA"/>
</dbReference>
<evidence type="ECO:0000256" key="4">
    <source>
        <dbReference type="SAM" id="Phobius"/>
    </source>
</evidence>
<dbReference type="SUPFAM" id="SSF103473">
    <property type="entry name" value="MFS general substrate transporter"/>
    <property type="match status" value="1"/>
</dbReference>
<evidence type="ECO:0000256" key="3">
    <source>
        <dbReference type="SAM" id="MobiDB-lite"/>
    </source>
</evidence>
<feature type="transmembrane region" description="Helical" evidence="4">
    <location>
        <begin position="248"/>
        <end position="267"/>
    </location>
</feature>
<feature type="compositionally biased region" description="Basic and acidic residues" evidence="3">
    <location>
        <begin position="60"/>
        <end position="70"/>
    </location>
</feature>
<dbReference type="InterPro" id="IPR050327">
    <property type="entry name" value="Proton-linked_MCT"/>
</dbReference>
<dbReference type="InterPro" id="IPR011701">
    <property type="entry name" value="MFS"/>
</dbReference>
<gene>
    <name evidence="5" type="ORF">D9613_010678</name>
</gene>
<feature type="transmembrane region" description="Helical" evidence="4">
    <location>
        <begin position="318"/>
        <end position="338"/>
    </location>
</feature>
<feature type="transmembrane region" description="Helical" evidence="4">
    <location>
        <begin position="493"/>
        <end position="511"/>
    </location>
</feature>
<keyword evidence="4" id="KW-1133">Transmembrane helix</keyword>
<reference evidence="5 6" key="1">
    <citation type="submission" date="2019-12" db="EMBL/GenBank/DDBJ databases">
        <authorList>
            <person name="Floudas D."/>
            <person name="Bentzer J."/>
            <person name="Ahren D."/>
            <person name="Johansson T."/>
            <person name="Persson P."/>
            <person name="Tunlid A."/>
        </authorList>
    </citation>
    <scope>NUCLEOTIDE SEQUENCE [LARGE SCALE GENOMIC DNA]</scope>
    <source>
        <strain evidence="5 6">CBS 102.39</strain>
    </source>
</reference>
<accession>A0A8H4QG03</accession>
<proteinExistence type="inferred from homology"/>
<feature type="transmembrane region" description="Helical" evidence="4">
    <location>
        <begin position="410"/>
        <end position="429"/>
    </location>
</feature>
<comment type="similarity">
    <text evidence="2">Belongs to the major facilitator superfamily. Monocarboxylate porter (TC 2.A.1.13) family.</text>
</comment>
<dbReference type="PANTHER" id="PTHR11360:SF234">
    <property type="entry name" value="MFS-TYPE TRANSPORTER DBAD-RELATED"/>
    <property type="match status" value="1"/>
</dbReference>
<protein>
    <recommendedName>
        <fullName evidence="7">Major facilitator superfamily (MFS) profile domain-containing protein</fullName>
    </recommendedName>
</protein>
<feature type="transmembrane region" description="Helical" evidence="4">
    <location>
        <begin position="549"/>
        <end position="573"/>
    </location>
</feature>
<keyword evidence="6" id="KW-1185">Reference proteome</keyword>
<evidence type="ECO:0008006" key="7">
    <source>
        <dbReference type="Google" id="ProtNLM"/>
    </source>
</evidence>
<dbReference type="Pfam" id="PF07690">
    <property type="entry name" value="MFS_1"/>
    <property type="match status" value="1"/>
</dbReference>
<evidence type="ECO:0000256" key="2">
    <source>
        <dbReference type="ARBA" id="ARBA00006727"/>
    </source>
</evidence>
<evidence type="ECO:0000256" key="1">
    <source>
        <dbReference type="ARBA" id="ARBA00004141"/>
    </source>
</evidence>
<evidence type="ECO:0000313" key="5">
    <source>
        <dbReference type="EMBL" id="KAF4610284.1"/>
    </source>
</evidence>
<feature type="region of interest" description="Disordered" evidence="3">
    <location>
        <begin position="1"/>
        <end position="134"/>
    </location>
</feature>
<dbReference type="Proteomes" id="UP000521872">
    <property type="component" value="Unassembled WGS sequence"/>
</dbReference>
<feature type="transmembrane region" description="Helical" evidence="4">
    <location>
        <begin position="287"/>
        <end position="306"/>
    </location>
</feature>
<comment type="caution">
    <text evidence="5">The sequence shown here is derived from an EMBL/GenBank/DDBJ whole genome shotgun (WGS) entry which is preliminary data.</text>
</comment>
<feature type="transmembrane region" description="Helical" evidence="4">
    <location>
        <begin position="456"/>
        <end position="481"/>
    </location>
</feature>
<evidence type="ECO:0000313" key="6">
    <source>
        <dbReference type="Proteomes" id="UP000521872"/>
    </source>
</evidence>
<feature type="transmembrane region" description="Helical" evidence="4">
    <location>
        <begin position="611"/>
        <end position="631"/>
    </location>
</feature>
<name>A0A8H4QG03_9AGAR</name>